<reference evidence="1 2" key="1">
    <citation type="submission" date="2020-08" db="EMBL/GenBank/DDBJ databases">
        <title>Bridging the membrane lipid divide: bacteria of the FCB group superphylum have the potential to synthesize archaeal ether lipids.</title>
        <authorList>
            <person name="Villanueva L."/>
            <person name="Von Meijenfeldt F.A.B."/>
            <person name="Westbye A.B."/>
            <person name="Yadav S."/>
            <person name="Hopmans E.C."/>
            <person name="Dutilh B.E."/>
            <person name="Sinninghe Damste J.S."/>
        </authorList>
    </citation>
    <scope>NUCLEOTIDE SEQUENCE [LARGE SCALE GENOMIC DNA]</scope>
    <source>
        <strain evidence="1">NIOZ-UU30</strain>
    </source>
</reference>
<evidence type="ECO:0000313" key="2">
    <source>
        <dbReference type="Proteomes" id="UP000603434"/>
    </source>
</evidence>
<sequence length="167" mass="19415">MEPISEELVEETWQEVALFSAARAGKEMTKVGKNQADLLAFIFELTEDLDQQVKELALYMFFVIYQTFQKGYGKKIKRITADQIIECYEDNEKLVESLETAHDRFYDRIARVQVSAQPYVLKYVVDTLFEAPEDEDPVYLTEEDTGFLFLLLKTVIDLLNKETETFA</sequence>
<proteinExistence type="predicted"/>
<dbReference type="EMBL" id="JACNJH010000119">
    <property type="protein sequence ID" value="MBC8361074.1"/>
    <property type="molecule type" value="Genomic_DNA"/>
</dbReference>
<accession>A0A8J6TL88</accession>
<evidence type="ECO:0000313" key="1">
    <source>
        <dbReference type="EMBL" id="MBC8361074.1"/>
    </source>
</evidence>
<protein>
    <submittedName>
        <fullName evidence="1">Uncharacterized protein</fullName>
    </submittedName>
</protein>
<gene>
    <name evidence="1" type="ORF">H8E23_06730</name>
</gene>
<dbReference type="AlphaFoldDB" id="A0A8J6TL88"/>
<organism evidence="1 2">
    <name type="scientific">Candidatus Desulfatibia profunda</name>
    <dbReference type="NCBI Taxonomy" id="2841695"/>
    <lineage>
        <taxon>Bacteria</taxon>
        <taxon>Pseudomonadati</taxon>
        <taxon>Thermodesulfobacteriota</taxon>
        <taxon>Desulfobacteria</taxon>
        <taxon>Desulfobacterales</taxon>
        <taxon>Desulfobacterales incertae sedis</taxon>
        <taxon>Candidatus Desulfatibia</taxon>
    </lineage>
</organism>
<comment type="caution">
    <text evidence="1">The sequence shown here is derived from an EMBL/GenBank/DDBJ whole genome shotgun (WGS) entry which is preliminary data.</text>
</comment>
<name>A0A8J6TL88_9BACT</name>
<dbReference type="Proteomes" id="UP000603434">
    <property type="component" value="Unassembled WGS sequence"/>
</dbReference>